<evidence type="ECO:0000313" key="1">
    <source>
        <dbReference type="EMBL" id="CAD6993833.1"/>
    </source>
</evidence>
<sequence>MWTKVKECAWVVGCSRRVVDKLLTFGTLALRSVKLLNDYICYNRFYTFYVHEL</sequence>
<gene>
    <name evidence="1" type="ORF">CCAP1982_LOCUS2629</name>
</gene>
<keyword evidence="2" id="KW-1185">Reference proteome</keyword>
<name>A0A811U914_CERCA</name>
<dbReference type="EMBL" id="CAJHJT010000001">
    <property type="protein sequence ID" value="CAD6993833.1"/>
    <property type="molecule type" value="Genomic_DNA"/>
</dbReference>
<dbReference type="Proteomes" id="UP000606786">
    <property type="component" value="Unassembled WGS sequence"/>
</dbReference>
<accession>A0A811U914</accession>
<dbReference type="AlphaFoldDB" id="A0A811U914"/>
<feature type="non-terminal residue" evidence="1">
    <location>
        <position position="53"/>
    </location>
</feature>
<proteinExistence type="predicted"/>
<organism evidence="1 2">
    <name type="scientific">Ceratitis capitata</name>
    <name type="common">Mediterranean fruit fly</name>
    <name type="synonym">Tephritis capitata</name>
    <dbReference type="NCBI Taxonomy" id="7213"/>
    <lineage>
        <taxon>Eukaryota</taxon>
        <taxon>Metazoa</taxon>
        <taxon>Ecdysozoa</taxon>
        <taxon>Arthropoda</taxon>
        <taxon>Hexapoda</taxon>
        <taxon>Insecta</taxon>
        <taxon>Pterygota</taxon>
        <taxon>Neoptera</taxon>
        <taxon>Endopterygota</taxon>
        <taxon>Diptera</taxon>
        <taxon>Brachycera</taxon>
        <taxon>Muscomorpha</taxon>
        <taxon>Tephritoidea</taxon>
        <taxon>Tephritidae</taxon>
        <taxon>Ceratitis</taxon>
        <taxon>Ceratitis</taxon>
    </lineage>
</organism>
<comment type="caution">
    <text evidence="1">The sequence shown here is derived from an EMBL/GenBank/DDBJ whole genome shotgun (WGS) entry which is preliminary data.</text>
</comment>
<protein>
    <submittedName>
        <fullName evidence="1">(Mediterranean fruit fly) hypothetical protein</fullName>
    </submittedName>
</protein>
<evidence type="ECO:0000313" key="2">
    <source>
        <dbReference type="Proteomes" id="UP000606786"/>
    </source>
</evidence>
<reference evidence="1" key="1">
    <citation type="submission" date="2020-11" db="EMBL/GenBank/DDBJ databases">
        <authorList>
            <person name="Whitehead M."/>
        </authorList>
    </citation>
    <scope>NUCLEOTIDE SEQUENCE</scope>
    <source>
        <strain evidence="1">EGII</strain>
    </source>
</reference>